<dbReference type="Pfam" id="PF03479">
    <property type="entry name" value="PCC"/>
    <property type="match status" value="1"/>
</dbReference>
<comment type="caution">
    <text evidence="2">The sequence shown here is derived from an EMBL/GenBank/DDBJ whole genome shotgun (WGS) entry which is preliminary data.</text>
</comment>
<evidence type="ECO:0000313" key="3">
    <source>
        <dbReference type="Proteomes" id="UP000436483"/>
    </source>
</evidence>
<dbReference type="Proteomes" id="UP000436483">
    <property type="component" value="Unassembled WGS sequence"/>
</dbReference>
<dbReference type="OrthoDB" id="8720942at2"/>
<evidence type="ECO:0000259" key="1">
    <source>
        <dbReference type="PROSITE" id="PS51742"/>
    </source>
</evidence>
<organism evidence="2 3">
    <name type="scientific">Microvirga makkahensis</name>
    <dbReference type="NCBI Taxonomy" id="1128670"/>
    <lineage>
        <taxon>Bacteria</taxon>
        <taxon>Pseudomonadati</taxon>
        <taxon>Pseudomonadota</taxon>
        <taxon>Alphaproteobacteria</taxon>
        <taxon>Hyphomicrobiales</taxon>
        <taxon>Methylobacteriaceae</taxon>
        <taxon>Microvirga</taxon>
    </lineage>
</organism>
<dbReference type="RefSeq" id="WP_160884717.1">
    <property type="nucleotide sequence ID" value="NZ_WURB01000007.1"/>
</dbReference>
<dbReference type="PROSITE" id="PS51742">
    <property type="entry name" value="PPC"/>
    <property type="match status" value="1"/>
</dbReference>
<protein>
    <submittedName>
        <fullName evidence="2">DUF296 domain-containing protein</fullName>
    </submittedName>
</protein>
<accession>A0A7X3MRY5</accession>
<reference evidence="2 3" key="1">
    <citation type="submission" date="2019-12" db="EMBL/GenBank/DDBJ databases">
        <authorList>
            <person name="Yuan C.-G."/>
        </authorList>
    </citation>
    <scope>NUCLEOTIDE SEQUENCE [LARGE SCALE GENOMIC DNA]</scope>
    <source>
        <strain evidence="2 3">KCTC 23863</strain>
    </source>
</reference>
<proteinExistence type="predicted"/>
<reference evidence="2 3" key="2">
    <citation type="submission" date="2020-01" db="EMBL/GenBank/DDBJ databases">
        <title>Microvirga sp. nov., an arsenate reduction bacterium isolated from Tibet hotspring sediments.</title>
        <authorList>
            <person name="Xian W.-D."/>
            <person name="Li W.-J."/>
        </authorList>
    </citation>
    <scope>NUCLEOTIDE SEQUENCE [LARGE SCALE GENOMIC DNA]</scope>
    <source>
        <strain evidence="2 3">KCTC 23863</strain>
    </source>
</reference>
<dbReference type="CDD" id="cd11378">
    <property type="entry name" value="DUF296"/>
    <property type="match status" value="1"/>
</dbReference>
<feature type="domain" description="PPC" evidence="1">
    <location>
        <begin position="126"/>
        <end position="247"/>
    </location>
</feature>
<evidence type="ECO:0000313" key="2">
    <source>
        <dbReference type="EMBL" id="MXQ12131.1"/>
    </source>
</evidence>
<dbReference type="SUPFAM" id="SSF117856">
    <property type="entry name" value="AF0104/ALDC/Ptd012-like"/>
    <property type="match status" value="2"/>
</dbReference>
<gene>
    <name evidence="2" type="ORF">GR328_11760</name>
</gene>
<dbReference type="InterPro" id="IPR005175">
    <property type="entry name" value="PPC_dom"/>
</dbReference>
<sequence>MGCQGGFVTFDHGRFEPFRYVMPSLSSDASHAAWYSPTFAPEGSVRMHRGCAIVGQRDGLPFIHCHGIWDTSEGRRMGHMLASDTRVAEPVEVTGIGLKGVTFDSLEDPETNFRLFEPVRVGNEDPSVPEHSVLLARVRPNEDIGRAIEQICAAHGIEAADVHGIGSLNEVRFADGRRVGSLATEVMIHEGRVEQISGQLRTHLHIAVVDTEGNIHEGILARDDNPVLVTFELVIRASAPGGARREG</sequence>
<keyword evidence="3" id="KW-1185">Reference proteome</keyword>
<dbReference type="Gene3D" id="3.30.1330.80">
    <property type="entry name" value="Hypothetical protein, similar to alpha- acetolactate decarboxylase, domain 2"/>
    <property type="match status" value="2"/>
</dbReference>
<dbReference type="AlphaFoldDB" id="A0A7X3MRY5"/>
<dbReference type="EMBL" id="WURB01000007">
    <property type="protein sequence ID" value="MXQ12131.1"/>
    <property type="molecule type" value="Genomic_DNA"/>
</dbReference>
<name>A0A7X3MRY5_9HYPH</name>